<dbReference type="EMBL" id="CM055114">
    <property type="protein sequence ID" value="KAJ7514634.1"/>
    <property type="molecule type" value="Genomic_DNA"/>
</dbReference>
<protein>
    <submittedName>
        <fullName evidence="1">Uncharacterized protein</fullName>
    </submittedName>
</protein>
<gene>
    <name evidence="1" type="ORF">O6H91_23G053300</name>
</gene>
<accession>A0ACC2AAX4</accession>
<organism evidence="1 2">
    <name type="scientific">Diphasiastrum complanatum</name>
    <name type="common">Issler's clubmoss</name>
    <name type="synonym">Lycopodium complanatum</name>
    <dbReference type="NCBI Taxonomy" id="34168"/>
    <lineage>
        <taxon>Eukaryota</taxon>
        <taxon>Viridiplantae</taxon>
        <taxon>Streptophyta</taxon>
        <taxon>Embryophyta</taxon>
        <taxon>Tracheophyta</taxon>
        <taxon>Lycopodiopsida</taxon>
        <taxon>Lycopodiales</taxon>
        <taxon>Lycopodiaceae</taxon>
        <taxon>Lycopodioideae</taxon>
        <taxon>Diphasiastrum</taxon>
    </lineage>
</organism>
<evidence type="ECO:0000313" key="1">
    <source>
        <dbReference type="EMBL" id="KAJ7514634.1"/>
    </source>
</evidence>
<proteinExistence type="predicted"/>
<evidence type="ECO:0000313" key="2">
    <source>
        <dbReference type="Proteomes" id="UP001162992"/>
    </source>
</evidence>
<keyword evidence="2" id="KW-1185">Reference proteome</keyword>
<comment type="caution">
    <text evidence="1">The sequence shown here is derived from an EMBL/GenBank/DDBJ whole genome shotgun (WGS) entry which is preliminary data.</text>
</comment>
<dbReference type="Proteomes" id="UP001162992">
    <property type="component" value="Chromosome 23"/>
</dbReference>
<name>A0ACC2AAX4_DIPCM</name>
<reference evidence="2" key="1">
    <citation type="journal article" date="2024" name="Proc. Natl. Acad. Sci. U.S.A.">
        <title>Extraordinary preservation of gene collinearity over three hundred million years revealed in homosporous lycophytes.</title>
        <authorList>
            <person name="Li C."/>
            <person name="Wickell D."/>
            <person name="Kuo L.Y."/>
            <person name="Chen X."/>
            <person name="Nie B."/>
            <person name="Liao X."/>
            <person name="Peng D."/>
            <person name="Ji J."/>
            <person name="Jenkins J."/>
            <person name="Williams M."/>
            <person name="Shu S."/>
            <person name="Plott C."/>
            <person name="Barry K."/>
            <person name="Rajasekar S."/>
            <person name="Grimwood J."/>
            <person name="Han X."/>
            <person name="Sun S."/>
            <person name="Hou Z."/>
            <person name="He W."/>
            <person name="Dai G."/>
            <person name="Sun C."/>
            <person name="Schmutz J."/>
            <person name="Leebens-Mack J.H."/>
            <person name="Li F.W."/>
            <person name="Wang L."/>
        </authorList>
    </citation>
    <scope>NUCLEOTIDE SEQUENCE [LARGE SCALE GENOMIC DNA]</scope>
    <source>
        <strain evidence="2">cv. PW_Plant_1</strain>
    </source>
</reference>
<sequence>MESDADDHYFLSSIHRQCSGRKLRYLPPASLLKRNVKKRLRFQPDAFHLLHKVPVGDGPYVKAKHVQIVDKNPERAIALFWAAINAGDRVDSALKDMAILMKQQNRSEEAIEAIKSLRSRCSDHAQEALDNILLDLFKRSGRLDDQIALLKHKLHLLHRGFAFHGRRTKTARSQGKKFQVSLEQEVTRLLGNLGWAYMQQANYVAAEAAYRKALSMEPDNNRICNLGICLMEQGRLKEAKVMLQNVTSACDDTNLCSESHMKSFERAQEVLVELEKCMQKGKNNASFGTADGMELSAPSQTLTVTQSQSVAHSASLEQESAIRENDFRYSDALLAMSGFDPAALIFTDDDRQNSDLRSPNDAENCSVRQIFHSSSGENLRSVVQSGNQDRSISVRQESKHIREQSHFLTDSWRDINVQGARSFVSSGRFDEFLSHCKTPTFTSSARGACSLPVINEGLHETSRPNMSQKKEQVDQDIDQLHGVNSRGSDLTICLGESAALKNPTRLSATRFRSFRREPKFVAASLWHYELHQEKWLRNKQPDNLPEDTKSTGAKCYNLTHFPMRSIPASNICVIGDERKQKDDYWRDTITSHNSNEDLDFTCLNDVARCVIPELQSDLETAAAEAAEEISLPKTPAAGASLLQGCGEEVGVVPHRRLQVFLQMTSPTGS</sequence>